<protein>
    <submittedName>
        <fullName evidence="1">Uncharacterized protein</fullName>
    </submittedName>
</protein>
<organism evidence="1 2">
    <name type="scientific">Caldimonas mangrovi</name>
    <dbReference type="NCBI Taxonomy" id="2944811"/>
    <lineage>
        <taxon>Bacteria</taxon>
        <taxon>Pseudomonadati</taxon>
        <taxon>Pseudomonadota</taxon>
        <taxon>Betaproteobacteria</taxon>
        <taxon>Burkholderiales</taxon>
        <taxon>Sphaerotilaceae</taxon>
        <taxon>Caldimonas</taxon>
    </lineage>
</organism>
<keyword evidence="2" id="KW-1185">Reference proteome</keyword>
<accession>A0ABT0YT89</accession>
<gene>
    <name evidence="1" type="ORF">M8A51_20730</name>
</gene>
<evidence type="ECO:0000313" key="2">
    <source>
        <dbReference type="Proteomes" id="UP001165541"/>
    </source>
</evidence>
<name>A0ABT0YT89_9BURK</name>
<proteinExistence type="predicted"/>
<dbReference type="RefSeq" id="WP_251780516.1">
    <property type="nucleotide sequence ID" value="NZ_JAMKFE010000015.1"/>
</dbReference>
<dbReference type="SUPFAM" id="SSF52172">
    <property type="entry name" value="CheY-like"/>
    <property type="match status" value="1"/>
</dbReference>
<reference evidence="1" key="1">
    <citation type="submission" date="2022-05" db="EMBL/GenBank/DDBJ databases">
        <title>Schlegelella sp. nov., isolated from mangrove soil.</title>
        <authorList>
            <person name="Liu Y."/>
            <person name="Ge X."/>
            <person name="Liu W."/>
        </authorList>
    </citation>
    <scope>NUCLEOTIDE SEQUENCE</scope>
    <source>
        <strain evidence="1">S2-27</strain>
    </source>
</reference>
<evidence type="ECO:0000313" key="1">
    <source>
        <dbReference type="EMBL" id="MCM5681960.1"/>
    </source>
</evidence>
<comment type="caution">
    <text evidence="1">The sequence shown here is derived from an EMBL/GenBank/DDBJ whole genome shotgun (WGS) entry which is preliminary data.</text>
</comment>
<dbReference type="Proteomes" id="UP001165541">
    <property type="component" value="Unassembled WGS sequence"/>
</dbReference>
<sequence>MKSDPPELVLPDLGLPGEEGFVIARQWGEQFRCGLVIITGRGDAVATPATGLPDGAG</sequence>
<dbReference type="EMBL" id="JAMKFE010000015">
    <property type="protein sequence ID" value="MCM5681960.1"/>
    <property type="molecule type" value="Genomic_DNA"/>
</dbReference>
<dbReference type="InterPro" id="IPR011006">
    <property type="entry name" value="CheY-like_superfamily"/>
</dbReference>